<organism evidence="5 7">
    <name type="scientific">Nocardia cyriacigeorgica</name>
    <dbReference type="NCBI Taxonomy" id="135487"/>
    <lineage>
        <taxon>Bacteria</taxon>
        <taxon>Bacillati</taxon>
        <taxon>Actinomycetota</taxon>
        <taxon>Actinomycetes</taxon>
        <taxon>Mycobacteriales</taxon>
        <taxon>Nocardiaceae</taxon>
        <taxon>Nocardia</taxon>
    </lineage>
</organism>
<dbReference type="PANTHER" id="PTHR37042:SF4">
    <property type="entry name" value="OUTER MEMBRANE PROTEIN RV1973"/>
    <property type="match status" value="1"/>
</dbReference>
<dbReference type="AlphaFoldDB" id="A0A5R8PBD6"/>
<protein>
    <submittedName>
        <fullName evidence="5">H domain protein</fullName>
    </submittedName>
</protein>
<dbReference type="RefSeq" id="WP_138446258.1">
    <property type="nucleotide sequence ID" value="NZ_VBUT01000001.1"/>
</dbReference>
<evidence type="ECO:0000256" key="2">
    <source>
        <dbReference type="ARBA" id="ARBA00023136"/>
    </source>
</evidence>
<evidence type="ECO:0000256" key="1">
    <source>
        <dbReference type="ARBA" id="ARBA00004370"/>
    </source>
</evidence>
<comment type="caution">
    <text evidence="5">The sequence shown here is derived from an EMBL/GenBank/DDBJ whole genome shotgun (WGS) entry which is preliminary data.</text>
</comment>
<evidence type="ECO:0000313" key="5">
    <source>
        <dbReference type="EMBL" id="TLG07848.1"/>
    </source>
</evidence>
<reference evidence="6 7" key="1">
    <citation type="submission" date="2019-05" db="EMBL/GenBank/DDBJ databases">
        <title>Genomes sequences of two Nocardia cyriacigeorgica environmental isolates, type strains Nocardia asteroides ATCC 19247 and Nocardia cyriacigeorgica DSM 44484.</title>
        <authorList>
            <person name="Vautrin F."/>
            <person name="Bergeron E."/>
            <person name="Dubost A."/>
            <person name="Abrouk D."/>
            <person name="Rodriguez Nava V."/>
            <person name="Pujic P."/>
        </authorList>
    </citation>
    <scope>NUCLEOTIDE SEQUENCE [LARGE SCALE GENOMIC DNA]</scope>
    <source>
        <strain evidence="5 7">EML 1456</strain>
        <strain evidence="4 6">EML 446</strain>
    </source>
</reference>
<keyword evidence="3" id="KW-0812">Transmembrane</keyword>
<evidence type="ECO:0000313" key="6">
    <source>
        <dbReference type="Proteomes" id="UP000306378"/>
    </source>
</evidence>
<dbReference type="OrthoDB" id="5196392at2"/>
<keyword evidence="2 3" id="KW-0472">Membrane</keyword>
<keyword evidence="3" id="KW-1133">Transmembrane helix</keyword>
<dbReference type="EMBL" id="VBUT01000001">
    <property type="protein sequence ID" value="TLF82673.1"/>
    <property type="molecule type" value="Genomic_DNA"/>
</dbReference>
<dbReference type="Proteomes" id="UP000308349">
    <property type="component" value="Unassembled WGS sequence"/>
</dbReference>
<dbReference type="GO" id="GO:0016020">
    <property type="term" value="C:membrane"/>
    <property type="evidence" value="ECO:0007669"/>
    <property type="project" value="UniProtKB-SubCell"/>
</dbReference>
<proteinExistence type="predicted"/>
<gene>
    <name evidence="4" type="ORF">FEK34_02880</name>
    <name evidence="5" type="ORF">FEK35_17880</name>
</gene>
<evidence type="ECO:0000256" key="3">
    <source>
        <dbReference type="SAM" id="Phobius"/>
    </source>
</evidence>
<sequence>MSALGLRTKILLGVTAVVVAASAIILGINGYRYWDDQRSEDSRAAAVEAASRTVSAMFSYEHTTVETELPKAADNLADPFRKDYLTLIEKAIVPGAKEKQLTVAATTQAAGVVSADRAHAVVMLYLNQVTTSKDSPQGTTSGSRVRVEMDKSDDRWLVASVTPI</sequence>
<accession>A0A5R8PBD6</accession>
<dbReference type="PANTHER" id="PTHR37042">
    <property type="entry name" value="OUTER MEMBRANE PROTEIN RV1973"/>
    <property type="match status" value="1"/>
</dbReference>
<evidence type="ECO:0000313" key="4">
    <source>
        <dbReference type="EMBL" id="TLF82673.1"/>
    </source>
</evidence>
<feature type="transmembrane region" description="Helical" evidence="3">
    <location>
        <begin position="12"/>
        <end position="34"/>
    </location>
</feature>
<comment type="subcellular location">
    <subcellularLocation>
        <location evidence="1">Membrane</location>
    </subcellularLocation>
</comment>
<name>A0A5R8PBD6_9NOCA</name>
<dbReference type="EMBL" id="VBUU01000018">
    <property type="protein sequence ID" value="TLG07848.1"/>
    <property type="molecule type" value="Genomic_DNA"/>
</dbReference>
<dbReference type="Proteomes" id="UP000306378">
    <property type="component" value="Unassembled WGS sequence"/>
</dbReference>
<evidence type="ECO:0000313" key="7">
    <source>
        <dbReference type="Proteomes" id="UP000308349"/>
    </source>
</evidence>